<dbReference type="EMBL" id="KZ819941">
    <property type="protein sequence ID" value="PWN50343.1"/>
    <property type="molecule type" value="Genomic_DNA"/>
</dbReference>
<evidence type="ECO:0000313" key="1">
    <source>
        <dbReference type="EMBL" id="PWN50343.1"/>
    </source>
</evidence>
<dbReference type="Proteomes" id="UP000245626">
    <property type="component" value="Unassembled WGS sequence"/>
</dbReference>
<gene>
    <name evidence="1" type="ORF">IE53DRAFT_99120</name>
</gene>
<proteinExistence type="predicted"/>
<sequence length="102" mass="11441">MGRCRIKTIALLLPCGGKEKGLGSGFLVKVSLGGVRGRWRISPVVRRGRTVFSRWRWEIGSPREGGCQSRIAGGKWKERGEETKKGEKRKREGFMEEGPRKG</sequence>
<evidence type="ECO:0000313" key="2">
    <source>
        <dbReference type="Proteomes" id="UP000245626"/>
    </source>
</evidence>
<name>A0ACD0NWY1_9BASI</name>
<accession>A0ACD0NWY1</accession>
<reference evidence="1 2" key="1">
    <citation type="journal article" date="2018" name="Mol. Biol. Evol.">
        <title>Broad Genomic Sampling Reveals a Smut Pathogenic Ancestry of the Fungal Clade Ustilaginomycotina.</title>
        <authorList>
            <person name="Kijpornyongpan T."/>
            <person name="Mondo S.J."/>
            <person name="Barry K."/>
            <person name="Sandor L."/>
            <person name="Lee J."/>
            <person name="Lipzen A."/>
            <person name="Pangilinan J."/>
            <person name="LaButti K."/>
            <person name="Hainaut M."/>
            <person name="Henrissat B."/>
            <person name="Grigoriev I.V."/>
            <person name="Spatafora J.W."/>
            <person name="Aime M.C."/>
        </authorList>
    </citation>
    <scope>NUCLEOTIDE SEQUENCE [LARGE SCALE GENOMIC DNA]</scope>
    <source>
        <strain evidence="1 2">SA 807</strain>
    </source>
</reference>
<protein>
    <submittedName>
        <fullName evidence="1">Uncharacterized protein</fullName>
    </submittedName>
</protein>
<organism evidence="1 2">
    <name type="scientific">Violaceomyces palustris</name>
    <dbReference type="NCBI Taxonomy" id="1673888"/>
    <lineage>
        <taxon>Eukaryota</taxon>
        <taxon>Fungi</taxon>
        <taxon>Dikarya</taxon>
        <taxon>Basidiomycota</taxon>
        <taxon>Ustilaginomycotina</taxon>
        <taxon>Ustilaginomycetes</taxon>
        <taxon>Violaceomycetales</taxon>
        <taxon>Violaceomycetaceae</taxon>
        <taxon>Violaceomyces</taxon>
    </lineage>
</organism>
<keyword evidence="2" id="KW-1185">Reference proteome</keyword>